<dbReference type="EMBL" id="FZNR01000003">
    <property type="protein sequence ID" value="SNR57730.1"/>
    <property type="molecule type" value="Genomic_DNA"/>
</dbReference>
<organism evidence="2 3">
    <name type="scientific">Actinoplanes regularis</name>
    <dbReference type="NCBI Taxonomy" id="52697"/>
    <lineage>
        <taxon>Bacteria</taxon>
        <taxon>Bacillati</taxon>
        <taxon>Actinomycetota</taxon>
        <taxon>Actinomycetes</taxon>
        <taxon>Micromonosporales</taxon>
        <taxon>Micromonosporaceae</taxon>
        <taxon>Actinoplanes</taxon>
    </lineage>
</organism>
<proteinExistence type="predicted"/>
<evidence type="ECO:0000256" key="1">
    <source>
        <dbReference type="SAM" id="MobiDB-lite"/>
    </source>
</evidence>
<sequence>MSRVSGACDPEDDPPTFAVISRQDGPDGRPGDLIWIDTGSGPGREVWIPDPETPSKGR</sequence>
<reference evidence="2 3" key="1">
    <citation type="submission" date="2017-06" db="EMBL/GenBank/DDBJ databases">
        <authorList>
            <person name="Kim H.J."/>
            <person name="Triplett B.A."/>
        </authorList>
    </citation>
    <scope>NUCLEOTIDE SEQUENCE [LARGE SCALE GENOMIC DNA]</scope>
    <source>
        <strain evidence="2 3">DSM 43151</strain>
    </source>
</reference>
<accession>A0A238XG90</accession>
<feature type="region of interest" description="Disordered" evidence="1">
    <location>
        <begin position="1"/>
        <end position="58"/>
    </location>
</feature>
<evidence type="ECO:0000313" key="2">
    <source>
        <dbReference type="EMBL" id="SNR57730.1"/>
    </source>
</evidence>
<name>A0A238XG90_9ACTN</name>
<gene>
    <name evidence="2" type="ORF">SAMN06264365_103407</name>
</gene>
<keyword evidence="3" id="KW-1185">Reference proteome</keyword>
<dbReference type="AlphaFoldDB" id="A0A238XG90"/>
<protein>
    <submittedName>
        <fullName evidence="2">Uncharacterized protein</fullName>
    </submittedName>
</protein>
<evidence type="ECO:0000313" key="3">
    <source>
        <dbReference type="Proteomes" id="UP000198415"/>
    </source>
</evidence>
<dbReference type="Proteomes" id="UP000198415">
    <property type="component" value="Unassembled WGS sequence"/>
</dbReference>